<evidence type="ECO:0000313" key="1">
    <source>
        <dbReference type="Proteomes" id="UP001652621"/>
    </source>
</evidence>
<dbReference type="Proteomes" id="UP001652621">
    <property type="component" value="Unplaced"/>
</dbReference>
<dbReference type="RefSeq" id="XP_058978820.1">
    <property type="nucleotide sequence ID" value="XM_059122837.1"/>
</dbReference>
<accession>A0ABM3UZ78</accession>
<dbReference type="GeneID" id="131802484"/>
<dbReference type="InterPro" id="IPR012337">
    <property type="entry name" value="RNaseH-like_sf"/>
</dbReference>
<protein>
    <submittedName>
        <fullName evidence="2">Uncharacterized protein LOC131802484</fullName>
    </submittedName>
</protein>
<proteinExistence type="predicted"/>
<keyword evidence="1" id="KW-1185">Reference proteome</keyword>
<sequence>MPKRKCTFNISLQNKYPFIKQRSGESDVTCEKCRTDFSVGHGGASDIEKHLKSEKHKLSDQAAASSSSMLSFFKRTNLATSKDLDIAAAEGAWAYHTVQENHSFRSNDCASNLIQTCFEQKFRCARTKSQAIVVNVLAPMAMGELKEHLHEAHCISLLTDASNHGSIKLFPVLVRYFVPYEGVRVRILEFQKQPDESSDIIVDYLKEVLSCNDLNKKIVAFCADNTNCNFGGKNRKGINNVYAKLNLSVGRQLIGIGCGAHIIHNAIKTAADCLPVDFECIIVKIYSFFYIYSIRVEVLKEFCDSTDTEYQKLLGYSKTRWLALMPALGRILKMFQPLKTYFLSIDKFPTILKTFFENPSSELWLYFLHAQTAIFHQAVLKIEGQNVSAIESANEINRFRYNLELKENSIFLPHSVRNLLVKLQKTDVAVDEQNVKTAAADFYKTSKEYLEQWCQFNAQLAVFEWSNLRKVPNWEDVQNVTDLLITQRFLSSSQDTEVFDEFSLISSYVTVEKIKSWNDENVATEDRWVELFKHFRANNLNCTNFRTIIEYVLCMPGSNAPVERVFSLMNKIWTSEKTQLSVTVLKAILITKTNINKQCNQLHSYLKTRPDILKLIYSADK</sequence>
<reference evidence="2" key="1">
    <citation type="submission" date="2025-08" db="UniProtKB">
        <authorList>
            <consortium name="RefSeq"/>
        </authorList>
    </citation>
    <scope>IDENTIFICATION</scope>
    <source>
        <strain evidence="2">Aabys</strain>
        <tissue evidence="2">Whole body</tissue>
    </source>
</reference>
<dbReference type="PANTHER" id="PTHR37162:SF1">
    <property type="entry name" value="BED-TYPE DOMAIN-CONTAINING PROTEIN"/>
    <property type="match status" value="1"/>
</dbReference>
<dbReference type="PANTHER" id="PTHR37162">
    <property type="entry name" value="HAT FAMILY DIMERISATION DOMAINCONTAINING PROTEIN-RELATED"/>
    <property type="match status" value="1"/>
</dbReference>
<organism evidence="1 2">
    <name type="scientific">Musca domestica</name>
    <name type="common">House fly</name>
    <dbReference type="NCBI Taxonomy" id="7370"/>
    <lineage>
        <taxon>Eukaryota</taxon>
        <taxon>Metazoa</taxon>
        <taxon>Ecdysozoa</taxon>
        <taxon>Arthropoda</taxon>
        <taxon>Hexapoda</taxon>
        <taxon>Insecta</taxon>
        <taxon>Pterygota</taxon>
        <taxon>Neoptera</taxon>
        <taxon>Endopterygota</taxon>
        <taxon>Diptera</taxon>
        <taxon>Brachycera</taxon>
        <taxon>Muscomorpha</taxon>
        <taxon>Muscoidea</taxon>
        <taxon>Muscidae</taxon>
        <taxon>Musca</taxon>
    </lineage>
</organism>
<gene>
    <name evidence="2" type="primary">LOC131802484</name>
</gene>
<name>A0ABM3UZ78_MUSDO</name>
<dbReference type="SUPFAM" id="SSF53098">
    <property type="entry name" value="Ribonuclease H-like"/>
    <property type="match status" value="1"/>
</dbReference>
<evidence type="ECO:0000313" key="2">
    <source>
        <dbReference type="RefSeq" id="XP_058978820.1"/>
    </source>
</evidence>